<reference evidence="1" key="1">
    <citation type="journal article" date="2021" name="New Phytol.">
        <title>Evolutionary innovations through gain and loss of genes in the ectomycorrhizal Boletales.</title>
        <authorList>
            <person name="Wu G."/>
            <person name="Miyauchi S."/>
            <person name="Morin E."/>
            <person name="Kuo A."/>
            <person name="Drula E."/>
            <person name="Varga T."/>
            <person name="Kohler A."/>
            <person name="Feng B."/>
            <person name="Cao Y."/>
            <person name="Lipzen A."/>
            <person name="Daum C."/>
            <person name="Hundley H."/>
            <person name="Pangilinan J."/>
            <person name="Johnson J."/>
            <person name="Barry K."/>
            <person name="LaButti K."/>
            <person name="Ng V."/>
            <person name="Ahrendt S."/>
            <person name="Min B."/>
            <person name="Choi I.G."/>
            <person name="Park H."/>
            <person name="Plett J.M."/>
            <person name="Magnuson J."/>
            <person name="Spatafora J.W."/>
            <person name="Nagy L.G."/>
            <person name="Henrissat B."/>
            <person name="Grigoriev I.V."/>
            <person name="Yang Z.L."/>
            <person name="Xu J."/>
            <person name="Martin F.M."/>
        </authorList>
    </citation>
    <scope>NUCLEOTIDE SEQUENCE</scope>
    <source>
        <strain evidence="1">KUC20120723A-06</strain>
    </source>
</reference>
<keyword evidence="2" id="KW-1185">Reference proteome</keyword>
<organism evidence="1 2">
    <name type="scientific">Leucogyrophana mollusca</name>
    <dbReference type="NCBI Taxonomy" id="85980"/>
    <lineage>
        <taxon>Eukaryota</taxon>
        <taxon>Fungi</taxon>
        <taxon>Dikarya</taxon>
        <taxon>Basidiomycota</taxon>
        <taxon>Agaricomycotina</taxon>
        <taxon>Agaricomycetes</taxon>
        <taxon>Agaricomycetidae</taxon>
        <taxon>Boletales</taxon>
        <taxon>Boletales incertae sedis</taxon>
        <taxon>Leucogyrophana</taxon>
    </lineage>
</organism>
<sequence>MSSAARSYYQPAGIDVYWEVWDDGAHWVHRVSLGFPQMGIKSYLPTLKTLWIIDQGICDFPKERMRKPTAKRKSARASSRISPLAPRKGSWLLVGWAPVYKDLETGCESLWPRLFTGPNTADTGCGVTSADRKDRPDSEKETLRPLSFRCAHDDVTECQRSYAALQQLPSLIASSMANTPFSPPQDDLCPVHDLPSELLSYIFELHAWPELGRRDGDRLTYEELAESCEGDDERMTPSQGVPDTLAQPIRLRGLLPPKLTVSHVCKYWRDTALANPSLWTRIVARRDDVASPPFTPVFLQTYLQRSGALSLDIDFQWQTWDDESPEDYQTDISPFLALLYALLPCVPRWRTFNLDAPSWLMDQALYILSDTSLPAAQLESLQLQQRPTNGAITADVTPRPFGVTLFGGAAPRLHHLLLVDMSAGWLAGHQSIRTLDLEFNEECQLSGLAWGLLLRALRALPCLETLKLTPHAPGYVWTWAPTEVLEMPYLTKLVLRAHACSWTDNLLTRLAAPNLISLEFDFPYPNQFFVSLLCRMVVWVSSLGGGRRDLLAGLKEFVLTALDCESPCTALLYRQLIALETLELGPSALVEGSGYMEYLSPSYANRLYLPTLKTLRIRAFDVPRDRIRKLAAERRNVGVPLRVLILAPE</sequence>
<comment type="caution">
    <text evidence="1">The sequence shown here is derived from an EMBL/GenBank/DDBJ whole genome shotgun (WGS) entry which is preliminary data.</text>
</comment>
<evidence type="ECO:0000313" key="1">
    <source>
        <dbReference type="EMBL" id="KAH7922571.1"/>
    </source>
</evidence>
<protein>
    <submittedName>
        <fullName evidence="1">Uncharacterized protein</fullName>
    </submittedName>
</protein>
<proteinExistence type="predicted"/>
<evidence type="ECO:0000313" key="2">
    <source>
        <dbReference type="Proteomes" id="UP000790709"/>
    </source>
</evidence>
<dbReference type="EMBL" id="MU266480">
    <property type="protein sequence ID" value="KAH7922571.1"/>
    <property type="molecule type" value="Genomic_DNA"/>
</dbReference>
<dbReference type="Proteomes" id="UP000790709">
    <property type="component" value="Unassembled WGS sequence"/>
</dbReference>
<accession>A0ACB8BA38</accession>
<gene>
    <name evidence="1" type="ORF">BV22DRAFT_1048799</name>
</gene>
<name>A0ACB8BA38_9AGAM</name>